<dbReference type="SUPFAM" id="SSF51445">
    <property type="entry name" value="(Trans)glycosidases"/>
    <property type="match status" value="1"/>
</dbReference>
<proteinExistence type="predicted"/>
<dbReference type="Gene3D" id="2.40.100.10">
    <property type="entry name" value="Cyclophilin-like"/>
    <property type="match status" value="1"/>
</dbReference>
<reference evidence="3 4" key="1">
    <citation type="journal article" date="2015" name="Genome Announc.">
        <title>Complete Genome Sequence of Mycoplasma meleagridis, a Possible Emerging Pathogen in Chickens.</title>
        <authorList>
            <person name="Abolnik C."/>
        </authorList>
    </citation>
    <scope>NUCLEOTIDE SEQUENCE [LARGE SCALE GENOMIC DNA]</scope>
    <source>
        <strain evidence="3 4">B2096 8B</strain>
    </source>
</reference>
<dbReference type="HOGENOM" id="CLU_065324_1_0_14"/>
<sequence length="362" mass="41484">MLGVSIYPEKQDKKEILDYLEKAANYGFKRVFSCLLSVNGTKEEVVKSFKEINDFATSKGMEVILDVNPRVFDKLGVSYDNLALFKQMGATGIRLDLGFDGKKEAAMTYNKENLKIEINISNDNSYLENILAYLPNLDNLIASHNFYPQKYTGLSFEFFERITKKFKAHNIRTAAFVSSQNATVGPWELSHGLCSLELLRGKNVASQAKFLMNLGYIDDIIIGDSFASEKELKELSELQKGIVNFKVHLNENNLEIENIILLENEHFRRGDTNDYSIRSTQSRVKYKEEQIKQNTEQKVLRKGDVVICNENYKQYKGELQIILKDQENVLLGKNVVARIDEDDLFLIDHIKPFGRFAFGKKN</sequence>
<evidence type="ECO:0000313" key="3">
    <source>
        <dbReference type="EMBL" id="AKA49704.1"/>
    </source>
</evidence>
<dbReference type="InterPro" id="IPR017853">
    <property type="entry name" value="GH"/>
</dbReference>
<dbReference type="PATRIC" id="fig|29556.3.peg.33"/>
<evidence type="ECO:0000259" key="2">
    <source>
        <dbReference type="Pfam" id="PF19200"/>
    </source>
</evidence>
<evidence type="ECO:0000259" key="1">
    <source>
        <dbReference type="Pfam" id="PF05913"/>
    </source>
</evidence>
<dbReference type="Pfam" id="PF05913">
    <property type="entry name" value="MupG_C"/>
    <property type="match status" value="1"/>
</dbReference>
<evidence type="ECO:0000313" key="4">
    <source>
        <dbReference type="Proteomes" id="UP000032722"/>
    </source>
</evidence>
<dbReference type="SUPFAM" id="SSF50891">
    <property type="entry name" value="Cyclophilin-like"/>
    <property type="match status" value="1"/>
</dbReference>
<dbReference type="InterPro" id="IPR043797">
    <property type="entry name" value="MupG_N"/>
</dbReference>
<organism evidence="4">
    <name type="scientific">Mycoplasmopsis gallinacea</name>
    <dbReference type="NCBI Taxonomy" id="29556"/>
    <lineage>
        <taxon>Bacteria</taxon>
        <taxon>Bacillati</taxon>
        <taxon>Mycoplasmatota</taxon>
        <taxon>Mycoplasmoidales</taxon>
        <taxon>Metamycoplasmataceae</taxon>
        <taxon>Mycoplasmopsis</taxon>
    </lineage>
</organism>
<dbReference type="KEGG" id="mgb:VO56_00155"/>
<dbReference type="InterPro" id="IPR043894">
    <property type="entry name" value="MupG_C"/>
</dbReference>
<gene>
    <name evidence="3" type="ORF">VO56_00155</name>
</gene>
<dbReference type="InterPro" id="IPR008589">
    <property type="entry name" value="MupG"/>
</dbReference>
<dbReference type="Proteomes" id="UP000032722">
    <property type="component" value="Chromosome"/>
</dbReference>
<dbReference type="Pfam" id="PF19200">
    <property type="entry name" value="MupG_N"/>
    <property type="match status" value="1"/>
</dbReference>
<accession>A0A0D5ZJ39</accession>
<protein>
    <submittedName>
        <fullName evidence="3">Outer surface protein</fullName>
    </submittedName>
</protein>
<dbReference type="InterPro" id="IPR013785">
    <property type="entry name" value="Aldolase_TIM"/>
</dbReference>
<dbReference type="EMBL" id="CP011021">
    <property type="protein sequence ID" value="AKA49704.1"/>
    <property type="molecule type" value="Genomic_DNA"/>
</dbReference>
<feature type="domain" description="6-phospho-N-acetylmuramidase C-terminal" evidence="1">
    <location>
        <begin position="244"/>
        <end position="358"/>
    </location>
</feature>
<dbReference type="PANTHER" id="PTHR38435:SF1">
    <property type="entry name" value="DUF871 DOMAIN-CONTAINING PROTEIN"/>
    <property type="match status" value="1"/>
</dbReference>
<name>A0A0D5ZJ39_9BACT</name>
<feature type="domain" description="6-phospho-N-acetylmuramidase N-terminal" evidence="2">
    <location>
        <begin position="2"/>
        <end position="236"/>
    </location>
</feature>
<dbReference type="AlphaFoldDB" id="A0A0D5ZJ39"/>
<dbReference type="InterPro" id="IPR029000">
    <property type="entry name" value="Cyclophilin-like_dom_sf"/>
</dbReference>
<dbReference type="Gene3D" id="3.20.20.70">
    <property type="entry name" value="Aldolase class I"/>
    <property type="match status" value="1"/>
</dbReference>
<dbReference type="PANTHER" id="PTHR38435">
    <property type="match status" value="1"/>
</dbReference>